<keyword evidence="3" id="KW-1185">Reference proteome</keyword>
<dbReference type="Pfam" id="PF03137">
    <property type="entry name" value="OATP"/>
    <property type="match status" value="1"/>
</dbReference>
<dbReference type="GO" id="GO:0015347">
    <property type="term" value="F:sodium-independent organic anion transmembrane transporter activity"/>
    <property type="evidence" value="ECO:0007669"/>
    <property type="project" value="TreeGrafter"/>
</dbReference>
<dbReference type="Proteomes" id="UP000784294">
    <property type="component" value="Unassembled WGS sequence"/>
</dbReference>
<keyword evidence="1" id="KW-0472">Membrane</keyword>
<comment type="caution">
    <text evidence="2">The sequence shown here is derived from an EMBL/GenBank/DDBJ whole genome shotgun (WGS) entry which is preliminary data.</text>
</comment>
<feature type="transmembrane region" description="Helical" evidence="1">
    <location>
        <begin position="57"/>
        <end position="77"/>
    </location>
</feature>
<feature type="transmembrane region" description="Helical" evidence="1">
    <location>
        <begin position="25"/>
        <end position="45"/>
    </location>
</feature>
<dbReference type="EMBL" id="CAAALY010245616">
    <property type="protein sequence ID" value="VEL33341.1"/>
    <property type="molecule type" value="Genomic_DNA"/>
</dbReference>
<sequence length="391" mass="42446">MKRLVMYQVHGSTLGLVIMTIAEDFGQGAVVVPSAVLGVLVGALLMRRYRPSIPNALAAMLLTLLSTLATSIVLVSLSCDNDNRIAGLTATYAAMSWPTAPGLLSKLAPPNLTAGCNLHCLSPPSRSLISSPFSSPNSSTVYNFPTLNPDSLRFSEPSPIDRVPDGLCSTVEFNPVCWQPTLPEDTAHGEAKARLSTHGPKAGQLTFFNPCLAGCRRRERVRDSVSGEMRELFTDCSCVTDNFLTPLGVWNIPVNVSDRVTLNDSSLSVPLSAGRVFAGRCPVHCSSYSSFLILLFLHIFITGINQNPSNVITLSIRQWAWYILKRFVGIVVGIISEYCHSLHHASVDPFIIFLVNRFNSVPVSVRFTPGAISQELRSTYNVASPSRAPKI</sequence>
<dbReference type="PANTHER" id="PTHR11388:SF157">
    <property type="entry name" value="SOLUTE CARRIER ORGANIC ANION TRANSPORTER FAMILY MEMBER 2A1-LIKE"/>
    <property type="match status" value="1"/>
</dbReference>
<dbReference type="GO" id="GO:0016323">
    <property type="term" value="C:basolateral plasma membrane"/>
    <property type="evidence" value="ECO:0007669"/>
    <property type="project" value="TreeGrafter"/>
</dbReference>
<dbReference type="InterPro" id="IPR004156">
    <property type="entry name" value="OATP"/>
</dbReference>
<keyword evidence="1" id="KW-0812">Transmembrane</keyword>
<protein>
    <submittedName>
        <fullName evidence="2">Uncharacterized protein</fullName>
    </submittedName>
</protein>
<reference evidence="2" key="1">
    <citation type="submission" date="2018-11" db="EMBL/GenBank/DDBJ databases">
        <authorList>
            <consortium name="Pathogen Informatics"/>
        </authorList>
    </citation>
    <scope>NUCLEOTIDE SEQUENCE</scope>
</reference>
<accession>A0A3S5C3R9</accession>
<gene>
    <name evidence="2" type="ORF">PXEA_LOCUS26781</name>
</gene>
<proteinExistence type="predicted"/>
<keyword evidence="1" id="KW-1133">Transmembrane helix</keyword>
<evidence type="ECO:0000256" key="1">
    <source>
        <dbReference type="SAM" id="Phobius"/>
    </source>
</evidence>
<dbReference type="GO" id="GO:0043252">
    <property type="term" value="P:sodium-independent organic anion transport"/>
    <property type="evidence" value="ECO:0007669"/>
    <property type="project" value="TreeGrafter"/>
</dbReference>
<dbReference type="PANTHER" id="PTHR11388">
    <property type="entry name" value="ORGANIC ANION TRANSPORTER"/>
    <property type="match status" value="1"/>
</dbReference>
<evidence type="ECO:0000313" key="2">
    <source>
        <dbReference type="EMBL" id="VEL33341.1"/>
    </source>
</evidence>
<dbReference type="OrthoDB" id="5062115at2759"/>
<name>A0A3S5C3R9_9PLAT</name>
<dbReference type="AlphaFoldDB" id="A0A3S5C3R9"/>
<organism evidence="2 3">
    <name type="scientific">Protopolystoma xenopodis</name>
    <dbReference type="NCBI Taxonomy" id="117903"/>
    <lineage>
        <taxon>Eukaryota</taxon>
        <taxon>Metazoa</taxon>
        <taxon>Spiralia</taxon>
        <taxon>Lophotrochozoa</taxon>
        <taxon>Platyhelminthes</taxon>
        <taxon>Monogenea</taxon>
        <taxon>Polyopisthocotylea</taxon>
        <taxon>Polystomatidea</taxon>
        <taxon>Polystomatidae</taxon>
        <taxon>Protopolystoma</taxon>
    </lineage>
</organism>
<evidence type="ECO:0000313" key="3">
    <source>
        <dbReference type="Proteomes" id="UP000784294"/>
    </source>
</evidence>